<dbReference type="EMBL" id="KZ084091">
    <property type="protein sequence ID" value="OSD05897.1"/>
    <property type="molecule type" value="Genomic_DNA"/>
</dbReference>
<evidence type="ECO:0000313" key="10">
    <source>
        <dbReference type="EMBL" id="OSD05897.1"/>
    </source>
</evidence>
<dbReference type="GO" id="GO:0019185">
    <property type="term" value="C:snRNA-activating protein complex"/>
    <property type="evidence" value="ECO:0007669"/>
    <property type="project" value="TreeGrafter"/>
</dbReference>
<dbReference type="GO" id="GO:0000978">
    <property type="term" value="F:RNA polymerase II cis-regulatory region sequence-specific DNA binding"/>
    <property type="evidence" value="ECO:0007669"/>
    <property type="project" value="TreeGrafter"/>
</dbReference>
<dbReference type="STRING" id="1353009.A0A1Y2IXU0"/>
<dbReference type="GO" id="GO:0001006">
    <property type="term" value="F:RNA polymerase III type 3 promoter sequence-specific DNA binding"/>
    <property type="evidence" value="ECO:0007669"/>
    <property type="project" value="TreeGrafter"/>
</dbReference>
<keyword evidence="5" id="KW-0862">Zinc</keyword>
<evidence type="ECO:0000256" key="4">
    <source>
        <dbReference type="ARBA" id="ARBA00023242"/>
    </source>
</evidence>
<dbReference type="SUPFAM" id="SSF46689">
    <property type="entry name" value="Homeodomain-like"/>
    <property type="match status" value="2"/>
</dbReference>
<dbReference type="InterPro" id="IPR013087">
    <property type="entry name" value="Znf_C2H2_type"/>
</dbReference>
<evidence type="ECO:0000256" key="6">
    <source>
        <dbReference type="SAM" id="MobiDB-lite"/>
    </source>
</evidence>
<dbReference type="PROSITE" id="PS50090">
    <property type="entry name" value="MYB_LIKE"/>
    <property type="match status" value="3"/>
</dbReference>
<evidence type="ECO:0000256" key="3">
    <source>
        <dbReference type="ARBA" id="ARBA00023163"/>
    </source>
</evidence>
<feature type="domain" description="HTH myb-type" evidence="9">
    <location>
        <begin position="1"/>
        <end position="50"/>
    </location>
</feature>
<evidence type="ECO:0000256" key="5">
    <source>
        <dbReference type="PROSITE-ProRule" id="PRU00042"/>
    </source>
</evidence>
<feature type="compositionally biased region" description="Low complexity" evidence="6">
    <location>
        <begin position="279"/>
        <end position="295"/>
    </location>
</feature>
<dbReference type="InterPro" id="IPR001005">
    <property type="entry name" value="SANT/Myb"/>
</dbReference>
<protein>
    <recommendedName>
        <fullName evidence="12">C2H2-type domain-containing protein</fullName>
    </recommendedName>
</protein>
<sequence>MSERGVGKPWTPYEDNLLIQAVAVHGENDNWKAVALSVPGRTNKACRKRWLHSLSPNVKKTAWTPEEDQLLLSLYAVHGTKWSVIARHIPGRTDDACSKRYREALDPALKRDEWTSEEDAKLLEAHARLGGKWGLIGQELSRSGLGCRNRWRMLERKRVAASRDNAARGDATAQTAASTSQWTPGHAPAQDAQSWDGRSPQYVNPSMLMHNSPAHSQECRTPAYLPEQILSGAHLADCSAAASPAHQPFQYGSSALGGGLSHPGSVAHSPNPHHEYYASVGRYSPPVSPVGGPTPHAQVRQSSPGEFVPPGIDAHTVPGTTQHAVDHRALHLNPDAQGQHESSPSSSASRPRLPDDDGHAVVPDTPASPSAAGSPLPADSRSPSPPAENGGVRSALNDTNGTRSHYRTDAEKAQLSTASPRRPPNPERPSRLSSLLPATSDASVLAYACGHRECWPADADSSKSAFATSKELSDHSKLAHGGDLGGSKPFRCALKGCEKSWKSINGLQYHLQISKVHFQQALAARQTLPSDRGPPPPHAATSPSQAPTAEGPSPLASTHAPTPTPPEAPEPASDSAGVPPERGTGKDKDGEKPRRKLHPCPHPGCGKQYKQLSGLRYHLSHGHAEELPMQLDVVPPTLARLVAEKGRAGAVRG</sequence>
<dbReference type="PROSITE" id="PS50157">
    <property type="entry name" value="ZINC_FINGER_C2H2_2"/>
    <property type="match status" value="1"/>
</dbReference>
<dbReference type="GO" id="GO:0008270">
    <property type="term" value="F:zinc ion binding"/>
    <property type="evidence" value="ECO:0007669"/>
    <property type="project" value="UniProtKB-KW"/>
</dbReference>
<dbReference type="Proteomes" id="UP000193067">
    <property type="component" value="Unassembled WGS sequence"/>
</dbReference>
<dbReference type="InterPro" id="IPR017930">
    <property type="entry name" value="Myb_dom"/>
</dbReference>
<dbReference type="PANTHER" id="PTHR46621">
    <property type="entry name" value="SNRNA-ACTIVATING PROTEIN COMPLEX SUBUNIT 4"/>
    <property type="match status" value="1"/>
</dbReference>
<dbReference type="CDD" id="cd00167">
    <property type="entry name" value="SANT"/>
    <property type="match status" value="2"/>
</dbReference>
<dbReference type="PANTHER" id="PTHR46621:SF1">
    <property type="entry name" value="SNRNA-ACTIVATING PROTEIN COMPLEX SUBUNIT 4"/>
    <property type="match status" value="1"/>
</dbReference>
<keyword evidence="5" id="KW-0479">Metal-binding</keyword>
<feature type="region of interest" description="Disordered" evidence="6">
    <location>
        <begin position="527"/>
        <end position="606"/>
    </location>
</feature>
<feature type="region of interest" description="Disordered" evidence="6">
    <location>
        <begin position="160"/>
        <end position="206"/>
    </location>
</feature>
<accession>A0A1Y2IXU0</accession>
<dbReference type="SMART" id="SM00355">
    <property type="entry name" value="ZnF_C2H2"/>
    <property type="match status" value="3"/>
</dbReference>
<dbReference type="PROSITE" id="PS00028">
    <property type="entry name" value="ZINC_FINGER_C2H2_1"/>
    <property type="match status" value="1"/>
</dbReference>
<keyword evidence="4" id="KW-0539">Nucleus</keyword>
<dbReference type="InterPro" id="IPR051575">
    <property type="entry name" value="Myb-like_DNA-bd"/>
</dbReference>
<dbReference type="SMART" id="SM00717">
    <property type="entry name" value="SANT"/>
    <property type="match status" value="3"/>
</dbReference>
<dbReference type="GO" id="GO:0042795">
    <property type="term" value="P:snRNA transcription by RNA polymerase II"/>
    <property type="evidence" value="ECO:0007669"/>
    <property type="project" value="TreeGrafter"/>
</dbReference>
<dbReference type="AlphaFoldDB" id="A0A1Y2IXU0"/>
<evidence type="ECO:0000259" key="7">
    <source>
        <dbReference type="PROSITE" id="PS50090"/>
    </source>
</evidence>
<reference evidence="10 11" key="1">
    <citation type="journal article" date="2015" name="Biotechnol. Biofuels">
        <title>Enhanced degradation of softwood versus hardwood by the white-rot fungus Pycnoporus coccineus.</title>
        <authorList>
            <person name="Couturier M."/>
            <person name="Navarro D."/>
            <person name="Chevret D."/>
            <person name="Henrissat B."/>
            <person name="Piumi F."/>
            <person name="Ruiz-Duenas F.J."/>
            <person name="Martinez A.T."/>
            <person name="Grigoriev I.V."/>
            <person name="Riley R."/>
            <person name="Lipzen A."/>
            <person name="Berrin J.G."/>
            <person name="Master E.R."/>
            <person name="Rosso M.N."/>
        </authorList>
    </citation>
    <scope>NUCLEOTIDE SEQUENCE [LARGE SCALE GENOMIC DNA]</scope>
    <source>
        <strain evidence="10 11">BRFM310</strain>
    </source>
</reference>
<evidence type="ECO:0000313" key="11">
    <source>
        <dbReference type="Proteomes" id="UP000193067"/>
    </source>
</evidence>
<feature type="region of interest" description="Disordered" evidence="6">
    <location>
        <begin position="334"/>
        <end position="436"/>
    </location>
</feature>
<feature type="domain" description="Myb-like" evidence="7">
    <location>
        <begin position="9"/>
        <end position="54"/>
    </location>
</feature>
<evidence type="ECO:0000259" key="9">
    <source>
        <dbReference type="PROSITE" id="PS51294"/>
    </source>
</evidence>
<evidence type="ECO:0000259" key="8">
    <source>
        <dbReference type="PROSITE" id="PS50157"/>
    </source>
</evidence>
<organism evidence="10 11">
    <name type="scientific">Trametes coccinea (strain BRFM310)</name>
    <name type="common">Pycnoporus coccineus</name>
    <dbReference type="NCBI Taxonomy" id="1353009"/>
    <lineage>
        <taxon>Eukaryota</taxon>
        <taxon>Fungi</taxon>
        <taxon>Dikarya</taxon>
        <taxon>Basidiomycota</taxon>
        <taxon>Agaricomycotina</taxon>
        <taxon>Agaricomycetes</taxon>
        <taxon>Polyporales</taxon>
        <taxon>Polyporaceae</taxon>
        <taxon>Trametes</taxon>
    </lineage>
</organism>
<feature type="domain" description="Myb-like" evidence="7">
    <location>
        <begin position="106"/>
        <end position="155"/>
    </location>
</feature>
<feature type="compositionally biased region" description="Low complexity" evidence="6">
    <location>
        <begin position="367"/>
        <end position="380"/>
    </location>
</feature>
<evidence type="ECO:0000256" key="1">
    <source>
        <dbReference type="ARBA" id="ARBA00023015"/>
    </source>
</evidence>
<feature type="domain" description="HTH myb-type" evidence="9">
    <location>
        <begin position="110"/>
        <end position="159"/>
    </location>
</feature>
<dbReference type="Pfam" id="PF00249">
    <property type="entry name" value="Myb_DNA-binding"/>
    <property type="match status" value="3"/>
</dbReference>
<keyword evidence="11" id="KW-1185">Reference proteome</keyword>
<evidence type="ECO:0008006" key="12">
    <source>
        <dbReference type="Google" id="ProtNLM"/>
    </source>
</evidence>
<feature type="domain" description="HTH myb-type" evidence="9">
    <location>
        <begin position="55"/>
        <end position="109"/>
    </location>
</feature>
<keyword evidence="2" id="KW-0238">DNA-binding</keyword>
<feature type="compositionally biased region" description="Low complexity" evidence="6">
    <location>
        <begin position="552"/>
        <end position="561"/>
    </location>
</feature>
<feature type="domain" description="Myb-like" evidence="7">
    <location>
        <begin position="55"/>
        <end position="105"/>
    </location>
</feature>
<proteinExistence type="predicted"/>
<keyword evidence="5" id="KW-0863">Zinc-finger</keyword>
<dbReference type="PROSITE" id="PS51294">
    <property type="entry name" value="HTH_MYB"/>
    <property type="match status" value="3"/>
</dbReference>
<evidence type="ECO:0000256" key="2">
    <source>
        <dbReference type="ARBA" id="ARBA00023125"/>
    </source>
</evidence>
<feature type="domain" description="C2H2-type" evidence="8">
    <location>
        <begin position="598"/>
        <end position="628"/>
    </location>
</feature>
<name>A0A1Y2IXU0_TRAC3</name>
<dbReference type="Gene3D" id="3.30.160.60">
    <property type="entry name" value="Classic Zinc Finger"/>
    <property type="match status" value="1"/>
</dbReference>
<keyword evidence="3" id="KW-0804">Transcription</keyword>
<dbReference type="InterPro" id="IPR009057">
    <property type="entry name" value="Homeodomain-like_sf"/>
</dbReference>
<dbReference type="OrthoDB" id="2143914at2759"/>
<feature type="compositionally biased region" description="Low complexity" evidence="6">
    <location>
        <begin position="168"/>
        <end position="183"/>
    </location>
</feature>
<gene>
    <name evidence="10" type="ORF">PYCCODRAFT_1383880</name>
</gene>
<dbReference type="GO" id="GO:0042796">
    <property type="term" value="P:snRNA transcription by RNA polymerase III"/>
    <property type="evidence" value="ECO:0007669"/>
    <property type="project" value="TreeGrafter"/>
</dbReference>
<feature type="region of interest" description="Disordered" evidence="6">
    <location>
        <begin position="260"/>
        <end position="322"/>
    </location>
</feature>
<keyword evidence="1" id="KW-0805">Transcription regulation</keyword>
<dbReference type="Gene3D" id="1.10.10.60">
    <property type="entry name" value="Homeodomain-like"/>
    <property type="match status" value="3"/>
</dbReference>
<feature type="compositionally biased region" description="Low complexity" evidence="6">
    <location>
        <begin position="342"/>
        <end position="351"/>
    </location>
</feature>
<feature type="compositionally biased region" description="Basic and acidic residues" evidence="6">
    <location>
        <begin position="583"/>
        <end position="592"/>
    </location>
</feature>